<feature type="compositionally biased region" description="Low complexity" evidence="1">
    <location>
        <begin position="644"/>
        <end position="661"/>
    </location>
</feature>
<dbReference type="EMBL" id="JAGSYN010000143">
    <property type="protein sequence ID" value="KAG7663195.1"/>
    <property type="molecule type" value="Genomic_DNA"/>
</dbReference>
<feature type="domain" description="SPIN90/Ldb17 leucine-rich" evidence="2">
    <location>
        <begin position="288"/>
        <end position="439"/>
    </location>
</feature>
<dbReference type="GO" id="GO:0051666">
    <property type="term" value="P:actin cortical patch localization"/>
    <property type="evidence" value="ECO:0007669"/>
    <property type="project" value="TreeGrafter"/>
</dbReference>
<dbReference type="RefSeq" id="XP_049263427.1">
    <property type="nucleotide sequence ID" value="XM_049407116.1"/>
</dbReference>
<organism evidence="3 4">
    <name type="scientific">[Candida] subhashii</name>
    <dbReference type="NCBI Taxonomy" id="561895"/>
    <lineage>
        <taxon>Eukaryota</taxon>
        <taxon>Fungi</taxon>
        <taxon>Dikarya</taxon>
        <taxon>Ascomycota</taxon>
        <taxon>Saccharomycotina</taxon>
        <taxon>Pichiomycetes</taxon>
        <taxon>Debaryomycetaceae</taxon>
        <taxon>Spathaspora</taxon>
    </lineage>
</organism>
<evidence type="ECO:0000256" key="1">
    <source>
        <dbReference type="SAM" id="MobiDB-lite"/>
    </source>
</evidence>
<gene>
    <name evidence="3" type="ORF">J8A68_003277</name>
</gene>
<comment type="caution">
    <text evidence="3">The sequence shown here is derived from an EMBL/GenBank/DDBJ whole genome shotgun (WGS) entry which is preliminary data.</text>
</comment>
<dbReference type="Proteomes" id="UP000694255">
    <property type="component" value="Unassembled WGS sequence"/>
</dbReference>
<dbReference type="InterPro" id="IPR018556">
    <property type="entry name" value="SPIN90/Ldb17_LRD"/>
</dbReference>
<evidence type="ECO:0000259" key="2">
    <source>
        <dbReference type="Pfam" id="PF09431"/>
    </source>
</evidence>
<dbReference type="AlphaFoldDB" id="A0A8J5QML1"/>
<dbReference type="GO" id="GO:0030479">
    <property type="term" value="C:actin cortical patch"/>
    <property type="evidence" value="ECO:0007669"/>
    <property type="project" value="TreeGrafter"/>
</dbReference>
<evidence type="ECO:0000313" key="4">
    <source>
        <dbReference type="Proteomes" id="UP000694255"/>
    </source>
</evidence>
<feature type="region of interest" description="Disordered" evidence="1">
    <location>
        <begin position="642"/>
        <end position="704"/>
    </location>
</feature>
<dbReference type="InterPro" id="IPR030125">
    <property type="entry name" value="SPIN90/Ldb17"/>
</dbReference>
<accession>A0A8J5QML1</accession>
<dbReference type="GO" id="GO:0006897">
    <property type="term" value="P:endocytosis"/>
    <property type="evidence" value="ECO:0007669"/>
    <property type="project" value="TreeGrafter"/>
</dbReference>
<proteinExistence type="predicted"/>
<dbReference type="GO" id="GO:0071933">
    <property type="term" value="F:Arp2/3 complex binding"/>
    <property type="evidence" value="ECO:0007669"/>
    <property type="project" value="TreeGrafter"/>
</dbReference>
<dbReference type="GO" id="GO:0000147">
    <property type="term" value="P:actin cortical patch assembly"/>
    <property type="evidence" value="ECO:0007669"/>
    <property type="project" value="TreeGrafter"/>
</dbReference>
<keyword evidence="4" id="KW-1185">Reference proteome</keyword>
<feature type="region of interest" description="Disordered" evidence="1">
    <location>
        <begin position="491"/>
        <end position="517"/>
    </location>
</feature>
<sequence length="704" mass="79716">MYSSSSSSTFGNGSFNNDGFPIHSFPSGANNSPPQPPGIMTPSQFVQQEIDMILINSDSSACNENFSIFIKYIIDNVYTPNGDGTGSEMPTYQSLSLYALKLLTSNLFLKNYKFCLGKILAFLKTFTRLTEARLTEDQDDKDNDEEKVVIYEAECVKEFLCIVLLLLLKVKNTGPSDSPNCATEPLEIIEDEDLYSTLRSFNFISVISQFITTQVKAISISKSSYVILKFGCDIFFEYLFHVGLLQDDEFESLTNNTELISTLIKYLLTNENFNNYDLDSDDFEDEDKLIAYEEFKLLLLINEQYLMKFYTSGKIKNKVFDGLMKGNTDDNSIPNLTNITGFINLMIYHLNREESHIIKILILKFLYLVFTTSYTTRLVYLNDLKILVDIFIRELNNMDFTGDKIYENRNLTLTYLRVLYPILLFSQFKDINEGYRTKELMDLFSNIIINSDILLSDLSTDSINNNESEKENAISKLAQQCMSIKWLKHLSKKDHSQSQPKRRGSSESSSETSSVKDEIIEPSQFTRVLSVRASTRNDYHNNTRSHNIVQQPQEPQKSIYAENNNNIFLTNTTKSSNTHSSTTTFIKSPWTGEDIKLPPTETNLQSTSHNILDLPKEYLKSKPLPVLPIPEMTQSEPDLYLHKTSSSTSSVNSASSSLVLKALKKKAPPPPPPRSRLNSPAPELVKGGGGGTGPPPPPPSRRRR</sequence>
<protein>
    <submittedName>
        <fullName evidence="3">LDB17</fullName>
    </submittedName>
</protein>
<dbReference type="OrthoDB" id="445362at2759"/>
<dbReference type="PANTHER" id="PTHR13357">
    <property type="entry name" value="SH3 ADAPTER PROTEIN SPIN90 NCK INTERACTING PROTEIN WITH SH3 DOMAIN"/>
    <property type="match status" value="1"/>
</dbReference>
<dbReference type="PANTHER" id="PTHR13357:SF1">
    <property type="entry name" value="NCK-INTERACTING PROTEIN WITH SH3 DOMAIN"/>
    <property type="match status" value="1"/>
</dbReference>
<feature type="compositionally biased region" description="Pro residues" evidence="1">
    <location>
        <begin position="693"/>
        <end position="704"/>
    </location>
</feature>
<evidence type="ECO:0000313" key="3">
    <source>
        <dbReference type="EMBL" id="KAG7663195.1"/>
    </source>
</evidence>
<reference evidence="3 4" key="1">
    <citation type="journal article" date="2021" name="DNA Res.">
        <title>Genome analysis of Candida subhashii reveals its hybrid nature and dual mitochondrial genome conformations.</title>
        <authorList>
            <person name="Mixao V."/>
            <person name="Hegedusova E."/>
            <person name="Saus E."/>
            <person name="Pryszcz L.P."/>
            <person name="Cillingova A."/>
            <person name="Nosek J."/>
            <person name="Gabaldon T."/>
        </authorList>
    </citation>
    <scope>NUCLEOTIDE SEQUENCE [LARGE SCALE GENOMIC DNA]</scope>
    <source>
        <strain evidence="3 4">CBS 10753</strain>
    </source>
</reference>
<dbReference type="GeneID" id="73470078"/>
<dbReference type="Pfam" id="PF09431">
    <property type="entry name" value="SPIN90_LRD"/>
    <property type="match status" value="1"/>
</dbReference>
<name>A0A8J5QML1_9ASCO</name>